<accession>A0AAV3ZDA9</accession>
<name>A0AAV3ZDA9_9GAST</name>
<proteinExistence type="predicted"/>
<keyword evidence="2" id="KW-1185">Reference proteome</keyword>
<evidence type="ECO:0000313" key="1">
    <source>
        <dbReference type="EMBL" id="GFN92496.1"/>
    </source>
</evidence>
<dbReference type="EMBL" id="BLXT01002252">
    <property type="protein sequence ID" value="GFN92496.1"/>
    <property type="molecule type" value="Genomic_DNA"/>
</dbReference>
<sequence length="267" mass="29922">MTPLTKKLVTAPTATSSAISLMQASTTAASRQIPKASSSQPFSVAVTTVTLIMPSPLETTAHILGISIKLETNISGGSSNRDLRVQICLIFLQRRDIEEKINELSSLHFLFAFTFIEATAPTTTMTLGQLSGLLVLLIFFIDCAVSENGGTCEEMRECIRNIWIGPHVYNRIYVEELQCFNNATIIAAWNKATKNCTSDIDRDNLEQFCRSLKKTWDCDIASAKKFCSLLARWSIYNQWKTVLILKYTQCHRFWTLRGVRSHNKKGA</sequence>
<gene>
    <name evidence="1" type="ORF">PoB_001900200</name>
</gene>
<reference evidence="1 2" key="1">
    <citation type="journal article" date="2021" name="Elife">
        <title>Chloroplast acquisition without the gene transfer in kleptoplastic sea slugs, Plakobranchus ocellatus.</title>
        <authorList>
            <person name="Maeda T."/>
            <person name="Takahashi S."/>
            <person name="Yoshida T."/>
            <person name="Shimamura S."/>
            <person name="Takaki Y."/>
            <person name="Nagai Y."/>
            <person name="Toyoda A."/>
            <person name="Suzuki Y."/>
            <person name="Arimoto A."/>
            <person name="Ishii H."/>
            <person name="Satoh N."/>
            <person name="Nishiyama T."/>
            <person name="Hasebe M."/>
            <person name="Maruyama T."/>
            <person name="Minagawa J."/>
            <person name="Obokata J."/>
            <person name="Shigenobu S."/>
        </authorList>
    </citation>
    <scope>NUCLEOTIDE SEQUENCE [LARGE SCALE GENOMIC DNA]</scope>
</reference>
<dbReference type="AlphaFoldDB" id="A0AAV3ZDA9"/>
<protein>
    <recommendedName>
        <fullName evidence="3">Lysozyme</fullName>
    </recommendedName>
</protein>
<evidence type="ECO:0000313" key="2">
    <source>
        <dbReference type="Proteomes" id="UP000735302"/>
    </source>
</evidence>
<dbReference type="Proteomes" id="UP000735302">
    <property type="component" value="Unassembled WGS sequence"/>
</dbReference>
<organism evidence="1 2">
    <name type="scientific">Plakobranchus ocellatus</name>
    <dbReference type="NCBI Taxonomy" id="259542"/>
    <lineage>
        <taxon>Eukaryota</taxon>
        <taxon>Metazoa</taxon>
        <taxon>Spiralia</taxon>
        <taxon>Lophotrochozoa</taxon>
        <taxon>Mollusca</taxon>
        <taxon>Gastropoda</taxon>
        <taxon>Heterobranchia</taxon>
        <taxon>Euthyneura</taxon>
        <taxon>Panpulmonata</taxon>
        <taxon>Sacoglossa</taxon>
        <taxon>Placobranchoidea</taxon>
        <taxon>Plakobranchidae</taxon>
        <taxon>Plakobranchus</taxon>
    </lineage>
</organism>
<comment type="caution">
    <text evidence="1">The sequence shown here is derived from an EMBL/GenBank/DDBJ whole genome shotgun (WGS) entry which is preliminary data.</text>
</comment>
<evidence type="ECO:0008006" key="3">
    <source>
        <dbReference type="Google" id="ProtNLM"/>
    </source>
</evidence>